<keyword evidence="5" id="KW-1185">Reference proteome</keyword>
<dbReference type="SUPFAM" id="SSF50998">
    <property type="entry name" value="Quinoprotein alcohol dehydrogenase-like"/>
    <property type="match status" value="2"/>
</dbReference>
<name>A0A255ELM0_9ACTN</name>
<dbReference type="PROSITE" id="PS51318">
    <property type="entry name" value="TAT"/>
    <property type="match status" value="1"/>
</dbReference>
<evidence type="ECO:0000313" key="4">
    <source>
        <dbReference type="EMBL" id="OYN92384.1"/>
    </source>
</evidence>
<reference evidence="4 5" key="1">
    <citation type="submission" date="2017-07" db="EMBL/GenBank/DDBJ databases">
        <title>Draft whole genome sequences of clinical Proprionibacteriaceae strains.</title>
        <authorList>
            <person name="Bernier A.-M."/>
            <person name="Bernard K."/>
            <person name="Domingo M.-C."/>
        </authorList>
    </citation>
    <scope>NUCLEOTIDE SEQUENCE [LARGE SCALE GENOMIC DNA]</scope>
    <source>
        <strain evidence="4 5">NML 150081</strain>
    </source>
</reference>
<dbReference type="GO" id="GO:0016787">
    <property type="term" value="F:hydrolase activity"/>
    <property type="evidence" value="ECO:0007669"/>
    <property type="project" value="InterPro"/>
</dbReference>
<dbReference type="OrthoDB" id="4824484at2"/>
<dbReference type="InterPro" id="IPR004843">
    <property type="entry name" value="Calcineurin-like_PHP"/>
</dbReference>
<proteinExistence type="predicted"/>
<dbReference type="PANTHER" id="PTHR34512">
    <property type="entry name" value="CELL SURFACE PROTEIN"/>
    <property type="match status" value="1"/>
</dbReference>
<dbReference type="PANTHER" id="PTHR34512:SF30">
    <property type="entry name" value="OUTER MEMBRANE PROTEIN ASSEMBLY FACTOR BAMB"/>
    <property type="match status" value="1"/>
</dbReference>
<feature type="domain" description="Calcineurin-like phosphoesterase" evidence="2">
    <location>
        <begin position="74"/>
        <end position="252"/>
    </location>
</feature>
<dbReference type="Gene3D" id="3.60.21.10">
    <property type="match status" value="1"/>
</dbReference>
<accession>A0A255ELM0</accession>
<dbReference type="InterPro" id="IPR029052">
    <property type="entry name" value="Metallo-depent_PP-like"/>
</dbReference>
<dbReference type="InterPro" id="IPR018391">
    <property type="entry name" value="PQQ_b-propeller_rpt"/>
</dbReference>
<dbReference type="Proteomes" id="UP000216300">
    <property type="component" value="Unassembled WGS sequence"/>
</dbReference>
<evidence type="ECO:0000313" key="5">
    <source>
        <dbReference type="Proteomes" id="UP000216300"/>
    </source>
</evidence>
<organism evidence="4 5">
    <name type="scientific">Parenemella sanctibonifatiensis</name>
    <dbReference type="NCBI Taxonomy" id="2016505"/>
    <lineage>
        <taxon>Bacteria</taxon>
        <taxon>Bacillati</taxon>
        <taxon>Actinomycetota</taxon>
        <taxon>Actinomycetes</taxon>
        <taxon>Propionibacteriales</taxon>
        <taxon>Propionibacteriaceae</taxon>
        <taxon>Parenemella</taxon>
    </lineage>
</organism>
<feature type="domain" description="Pyrrolo-quinoline quinone repeat" evidence="3">
    <location>
        <begin position="449"/>
        <end position="677"/>
    </location>
</feature>
<dbReference type="InterPro" id="IPR011047">
    <property type="entry name" value="Quinoprotein_ADH-like_sf"/>
</dbReference>
<evidence type="ECO:0000256" key="1">
    <source>
        <dbReference type="SAM" id="MobiDB-lite"/>
    </source>
</evidence>
<dbReference type="AlphaFoldDB" id="A0A255ELM0"/>
<dbReference type="InterPro" id="IPR015943">
    <property type="entry name" value="WD40/YVTN_repeat-like_dom_sf"/>
</dbReference>
<dbReference type="Pfam" id="PF00149">
    <property type="entry name" value="Metallophos"/>
    <property type="match status" value="1"/>
</dbReference>
<evidence type="ECO:0000259" key="3">
    <source>
        <dbReference type="Pfam" id="PF13360"/>
    </source>
</evidence>
<dbReference type="SUPFAM" id="SSF56300">
    <property type="entry name" value="Metallo-dependent phosphatases"/>
    <property type="match status" value="1"/>
</dbReference>
<dbReference type="RefSeq" id="WP_094452361.1">
    <property type="nucleotide sequence ID" value="NZ_NMVJ01000001.1"/>
</dbReference>
<comment type="caution">
    <text evidence="4">The sequence shown here is derived from an EMBL/GenBank/DDBJ whole genome shotgun (WGS) entry which is preliminary data.</text>
</comment>
<dbReference type="SMART" id="SM00564">
    <property type="entry name" value="PQQ"/>
    <property type="match status" value="5"/>
</dbReference>
<feature type="region of interest" description="Disordered" evidence="1">
    <location>
        <begin position="1"/>
        <end position="32"/>
    </location>
</feature>
<evidence type="ECO:0000259" key="2">
    <source>
        <dbReference type="Pfam" id="PF00149"/>
    </source>
</evidence>
<protein>
    <submittedName>
        <fullName evidence="4">Uncharacterized protein</fullName>
    </submittedName>
</protein>
<dbReference type="Gene3D" id="2.130.10.10">
    <property type="entry name" value="YVTN repeat-like/Quinoprotein amine dehydrogenase"/>
    <property type="match status" value="1"/>
</dbReference>
<dbReference type="EMBL" id="NMVJ01000001">
    <property type="protein sequence ID" value="OYN92384.1"/>
    <property type="molecule type" value="Genomic_DNA"/>
</dbReference>
<sequence>MDPHQPTQPPARSTPQHAGPSTPPRPTPTPSRRAVLGGGAATLLAAIGLSATDLTGPEAYANPAGPGAAEQPVRFAFFTDPHADPENAAQQARLRATLQAIAADDPAAVLHAGDVTEYGTDAEYLSYLELVPADLRDRIHHVPGNHEIRWDVTAYENYTEHVDELNVEVTAGGVQFLLLDPTVVQQEVGFYSEADLAWLRERLAAKPAHRPTVVVTHYPMAQGHYYVVNPEDLLAELEGHNVRAVLAGHTHRQLLEHFNGMAHLEGAAVKNQAQYYRLTLGAGRNAVLTIEHVAIPDPERPDQQTVTPVTEVDFGGQSGRNPLDPRTLRARVHRGRLDLTVGTRQLPATATARAGIYQQALYAGRADETWTALERRGQRFFGELDVSGLVPGEHRANVEVVDGDQRWREVVAFTVPGDAAASVWDRDFGGILTGATAQLGSLVFAASSAGRLSAVDPSRGRVVWEVSTGPVFTNLAVGADLVVAGSADGTVTAARPTDGSVAWRTDLGHPVMSDPLVTTIAGRDAVVVMAGDVLVRLDATSGEVVWESTMPGVSAGRAAADDERIYLGLGDGKAWAVDAATGELQWERELANRDGSYRRLIYGPWTHQTTLITDSLVFVSTVAGGRALDRATGEIVWQIDKSFLYTPARILDDGDLLLVDEWGEARRVDAATGETRWLTDRMVSRSLDAGPAVAGSTAYVVGTMGDLAVLDLTDGSYERVRQLSVSPVVSSPSLVNGVLVVGHLDGTLRGYRV</sequence>
<gene>
    <name evidence="4" type="ORF">CGZ91_02470</name>
</gene>
<dbReference type="InterPro" id="IPR006311">
    <property type="entry name" value="TAT_signal"/>
</dbReference>
<dbReference type="InterPro" id="IPR002372">
    <property type="entry name" value="PQQ_rpt_dom"/>
</dbReference>
<dbReference type="Pfam" id="PF13360">
    <property type="entry name" value="PQQ_2"/>
    <property type="match status" value="1"/>
</dbReference>